<dbReference type="AlphaFoldDB" id="A0A1B6E1G9"/>
<evidence type="ECO:0000256" key="1">
    <source>
        <dbReference type="SAM" id="MobiDB-lite"/>
    </source>
</evidence>
<sequence length="546" mass="62239">MQGFVRILLLAWCVVVVFAEEDKPQYTRTALHVARSLDPESTETMTVRTRTGDVATLIVKRRNGKQRSGLEAPSENFKSKEASRNLRVPDPVYITSAPFIAKEEKEDASRNSKATLRDRVYMTSPLLRPRHEEGTKQDLSLSNTAPEPVYISSSPSQNRNLEKVRDEQLSKKLPDPVYIRSDSMLVKGQKDDVFNKRSRNLMKIDSDGIPVVTGIRMPDDESDKHVWRNARVINNVLVTSQKTTSKQSYDSQGTVNDKKKVFGQSGVTKLEPIKQVFHKQKVNNDDDWKQVETPQVVAVMDAPSVQEWHSVQYPEEYVKVIEEPERITEEDRIVRDRILDYIKTVNRQESSGRHFNRNTRMLQEPKMEARVLHVPGNTVYPTSLLYSPPSSLQPSRVSFEEGVRTPVLQYAHPELGVQPANVAAVEVDVEDDNKFSGRREQALAYFAHDIHADRSPYAFEPGLEDEARIDVDGNKKRSNSGSLPQRPKKTLSYFYPDQAVTDSYNSKYNGKYGYGDSYKGKYQVTVVRPFWEQLSDTIRGHVQTGM</sequence>
<reference evidence="3" key="1">
    <citation type="submission" date="2015-12" db="EMBL/GenBank/DDBJ databases">
        <title>De novo transcriptome assembly of four potential Pierce s Disease insect vectors from Arizona vineyards.</title>
        <authorList>
            <person name="Tassone E.E."/>
        </authorList>
    </citation>
    <scope>NUCLEOTIDE SEQUENCE</scope>
</reference>
<organism evidence="3">
    <name type="scientific">Clastoptera arizonana</name>
    <name type="common">Arizona spittle bug</name>
    <dbReference type="NCBI Taxonomy" id="38151"/>
    <lineage>
        <taxon>Eukaryota</taxon>
        <taxon>Metazoa</taxon>
        <taxon>Ecdysozoa</taxon>
        <taxon>Arthropoda</taxon>
        <taxon>Hexapoda</taxon>
        <taxon>Insecta</taxon>
        <taxon>Pterygota</taxon>
        <taxon>Neoptera</taxon>
        <taxon>Paraneoptera</taxon>
        <taxon>Hemiptera</taxon>
        <taxon>Auchenorrhyncha</taxon>
        <taxon>Cercopoidea</taxon>
        <taxon>Clastopteridae</taxon>
        <taxon>Clastoptera</taxon>
    </lineage>
</organism>
<keyword evidence="2" id="KW-0732">Signal</keyword>
<proteinExistence type="predicted"/>
<accession>A0A1B6E1G9</accession>
<name>A0A1B6E1G9_9HEMI</name>
<feature type="signal peptide" evidence="2">
    <location>
        <begin position="1"/>
        <end position="19"/>
    </location>
</feature>
<evidence type="ECO:0008006" key="4">
    <source>
        <dbReference type="Google" id="ProtNLM"/>
    </source>
</evidence>
<feature type="region of interest" description="Disordered" evidence="1">
    <location>
        <begin position="122"/>
        <end position="169"/>
    </location>
</feature>
<evidence type="ECO:0000313" key="3">
    <source>
        <dbReference type="EMBL" id="JAS31765.1"/>
    </source>
</evidence>
<dbReference type="EMBL" id="GEDC01005533">
    <property type="protein sequence ID" value="JAS31765.1"/>
    <property type="molecule type" value="Transcribed_RNA"/>
</dbReference>
<feature type="region of interest" description="Disordered" evidence="1">
    <location>
        <begin position="469"/>
        <end position="488"/>
    </location>
</feature>
<feature type="compositionally biased region" description="Basic and acidic residues" evidence="1">
    <location>
        <begin position="160"/>
        <end position="169"/>
    </location>
</feature>
<feature type="compositionally biased region" description="Polar residues" evidence="1">
    <location>
        <begin position="137"/>
        <end position="159"/>
    </location>
</feature>
<gene>
    <name evidence="3" type="ORF">g.28368</name>
</gene>
<protein>
    <recommendedName>
        <fullName evidence="4">Zasp-like motif domain-containing protein</fullName>
    </recommendedName>
</protein>
<feature type="region of interest" description="Disordered" evidence="1">
    <location>
        <begin position="62"/>
        <end position="83"/>
    </location>
</feature>
<feature type="chain" id="PRO_5008581849" description="Zasp-like motif domain-containing protein" evidence="2">
    <location>
        <begin position="20"/>
        <end position="546"/>
    </location>
</feature>
<feature type="non-terminal residue" evidence="3">
    <location>
        <position position="546"/>
    </location>
</feature>
<evidence type="ECO:0000256" key="2">
    <source>
        <dbReference type="SAM" id="SignalP"/>
    </source>
</evidence>